<dbReference type="EMBL" id="BAEE01000068">
    <property type="protein sequence ID" value="GAB11410.1"/>
    <property type="molecule type" value="Genomic_DNA"/>
</dbReference>
<keyword evidence="1" id="KW-0472">Membrane</keyword>
<gene>
    <name evidence="2" type="ORF">GOARA_068_00690</name>
</gene>
<protein>
    <submittedName>
        <fullName evidence="2">Uncharacterized protein</fullName>
    </submittedName>
</protein>
<dbReference type="Proteomes" id="UP000035088">
    <property type="component" value="Unassembled WGS sequence"/>
</dbReference>
<comment type="caution">
    <text evidence="2">The sequence shown here is derived from an EMBL/GenBank/DDBJ whole genome shotgun (WGS) entry which is preliminary data.</text>
</comment>
<evidence type="ECO:0000313" key="3">
    <source>
        <dbReference type="Proteomes" id="UP000035088"/>
    </source>
</evidence>
<evidence type="ECO:0000256" key="1">
    <source>
        <dbReference type="SAM" id="Phobius"/>
    </source>
</evidence>
<feature type="transmembrane region" description="Helical" evidence="1">
    <location>
        <begin position="21"/>
        <end position="41"/>
    </location>
</feature>
<sequence>MTKRQPLLRTYRTPWKTPIRILVLVLAIVAILVASVLTAHVDRWVQAITLASIFLGYNLLVFVWWRRDRRAAESEEHR</sequence>
<accession>G7H6D5</accession>
<feature type="transmembrane region" description="Helical" evidence="1">
    <location>
        <begin position="47"/>
        <end position="65"/>
    </location>
</feature>
<evidence type="ECO:0000313" key="2">
    <source>
        <dbReference type="EMBL" id="GAB11410.1"/>
    </source>
</evidence>
<keyword evidence="1" id="KW-0812">Transmembrane</keyword>
<keyword evidence="3" id="KW-1185">Reference proteome</keyword>
<dbReference type="STRING" id="1073574.GOARA_068_00690"/>
<reference evidence="2 3" key="1">
    <citation type="submission" date="2011-11" db="EMBL/GenBank/DDBJ databases">
        <title>Whole genome shotgun sequence of Gordonia araii NBRC 100433.</title>
        <authorList>
            <person name="Yoshida Y."/>
            <person name="Hosoyama A."/>
            <person name="Tsuchikane K."/>
            <person name="Katsumata H."/>
            <person name="Yamazaki S."/>
            <person name="Fujita N."/>
        </authorList>
    </citation>
    <scope>NUCLEOTIDE SEQUENCE [LARGE SCALE GENOMIC DNA]</scope>
    <source>
        <strain evidence="2 3">NBRC 100433</strain>
    </source>
</reference>
<keyword evidence="1" id="KW-1133">Transmembrane helix</keyword>
<dbReference type="AlphaFoldDB" id="G7H6D5"/>
<organism evidence="2 3">
    <name type="scientific">Gordonia araii NBRC 100433</name>
    <dbReference type="NCBI Taxonomy" id="1073574"/>
    <lineage>
        <taxon>Bacteria</taxon>
        <taxon>Bacillati</taxon>
        <taxon>Actinomycetota</taxon>
        <taxon>Actinomycetes</taxon>
        <taxon>Mycobacteriales</taxon>
        <taxon>Gordoniaceae</taxon>
        <taxon>Gordonia</taxon>
    </lineage>
</organism>
<name>G7H6D5_9ACTN</name>
<dbReference type="RefSeq" id="WP_007323485.1">
    <property type="nucleotide sequence ID" value="NZ_BAEE01000068.1"/>
</dbReference>
<proteinExistence type="predicted"/>